<dbReference type="SMART" id="SM00448">
    <property type="entry name" value="REC"/>
    <property type="match status" value="1"/>
</dbReference>
<dbReference type="Gene3D" id="3.40.50.2300">
    <property type="match status" value="1"/>
</dbReference>
<name>A0A484IDW1_9ARCH</name>
<reference evidence="3 4" key="1">
    <citation type="submission" date="2019-02" db="EMBL/GenBank/DDBJ databases">
        <authorList>
            <person name="Lehtovirta-Morley E L."/>
        </authorList>
    </citation>
    <scope>NUCLEOTIDE SEQUENCE [LARGE SCALE GENOMIC DNA]</scope>
    <source>
        <strain evidence="3">NFRAN1</strain>
    </source>
</reference>
<dbReference type="OrthoDB" id="10883at2157"/>
<evidence type="ECO:0000313" key="4">
    <source>
        <dbReference type="Proteomes" id="UP000294299"/>
    </source>
</evidence>
<organism evidence="3 4">
    <name type="scientific">Candidatus Nitrosocosmicus franklandianus</name>
    <dbReference type="NCBI Taxonomy" id="1798806"/>
    <lineage>
        <taxon>Archaea</taxon>
        <taxon>Nitrososphaerota</taxon>
        <taxon>Nitrososphaeria</taxon>
        <taxon>Nitrososphaerales</taxon>
        <taxon>Nitrososphaeraceae</taxon>
        <taxon>Candidatus Nitrosocosmicus</taxon>
    </lineage>
</organism>
<keyword evidence="1" id="KW-0597">Phosphoprotein</keyword>
<dbReference type="PANTHER" id="PTHR44591">
    <property type="entry name" value="STRESS RESPONSE REGULATOR PROTEIN 1"/>
    <property type="match status" value="1"/>
</dbReference>
<proteinExistence type="predicted"/>
<dbReference type="GeneID" id="39421770"/>
<dbReference type="RefSeq" id="WP_134484995.1">
    <property type="nucleotide sequence ID" value="NZ_LR216287.1"/>
</dbReference>
<dbReference type="InterPro" id="IPR011006">
    <property type="entry name" value="CheY-like_superfamily"/>
</dbReference>
<dbReference type="PROSITE" id="PS50110">
    <property type="entry name" value="RESPONSE_REGULATORY"/>
    <property type="match status" value="1"/>
</dbReference>
<dbReference type="AlphaFoldDB" id="A0A484IDW1"/>
<dbReference type="InterPro" id="IPR050595">
    <property type="entry name" value="Bact_response_regulator"/>
</dbReference>
<evidence type="ECO:0000313" key="3">
    <source>
        <dbReference type="EMBL" id="VFJ14937.1"/>
    </source>
</evidence>
<dbReference type="Pfam" id="PF00072">
    <property type="entry name" value="Response_reg"/>
    <property type="match status" value="1"/>
</dbReference>
<accession>A0A484IDW1</accession>
<sequence length="135" mass="15423">MSLKDANPSSSSSHSIVIVDDEMELASLFKTFLTNVGYDAISFSDPLLALEYFKETPDNHSILITDMRMPGICGIELARKIREENDKIKIFLMTAFDIVDLKNHPDYNAAKIDRLLQKPVRFSELREMINNELKN</sequence>
<dbReference type="CDD" id="cd00156">
    <property type="entry name" value="REC"/>
    <property type="match status" value="1"/>
</dbReference>
<gene>
    <name evidence="3" type="primary">phoP</name>
    <name evidence="3" type="ORF">NFRAN_2615</name>
</gene>
<feature type="domain" description="Response regulatory" evidence="2">
    <location>
        <begin position="15"/>
        <end position="133"/>
    </location>
</feature>
<dbReference type="KEGG" id="nfn:NFRAN_2615"/>
<dbReference type="GO" id="GO:0000160">
    <property type="term" value="P:phosphorelay signal transduction system"/>
    <property type="evidence" value="ECO:0007669"/>
    <property type="project" value="InterPro"/>
</dbReference>
<dbReference type="EMBL" id="LR216287">
    <property type="protein sequence ID" value="VFJ14937.1"/>
    <property type="molecule type" value="Genomic_DNA"/>
</dbReference>
<evidence type="ECO:0000259" key="2">
    <source>
        <dbReference type="PROSITE" id="PS50110"/>
    </source>
</evidence>
<dbReference type="Proteomes" id="UP000294299">
    <property type="component" value="Chromosome NFRAN"/>
</dbReference>
<dbReference type="InterPro" id="IPR001789">
    <property type="entry name" value="Sig_transdc_resp-reg_receiver"/>
</dbReference>
<keyword evidence="4" id="KW-1185">Reference proteome</keyword>
<dbReference type="PANTHER" id="PTHR44591:SF3">
    <property type="entry name" value="RESPONSE REGULATORY DOMAIN-CONTAINING PROTEIN"/>
    <property type="match status" value="1"/>
</dbReference>
<dbReference type="SUPFAM" id="SSF52172">
    <property type="entry name" value="CheY-like"/>
    <property type="match status" value="1"/>
</dbReference>
<evidence type="ECO:0000256" key="1">
    <source>
        <dbReference type="ARBA" id="ARBA00022553"/>
    </source>
</evidence>
<protein>
    <submittedName>
        <fullName evidence="3">Alkaline phosphatase synthesis transcriptional regulatory protein PhoP</fullName>
    </submittedName>
</protein>